<feature type="domain" description="COI1 F-box" evidence="2">
    <location>
        <begin position="41"/>
        <end position="80"/>
    </location>
</feature>
<dbReference type="GO" id="GO:0031146">
    <property type="term" value="P:SCF-dependent proteasomal ubiquitin-dependent protein catabolic process"/>
    <property type="evidence" value="ECO:0007669"/>
    <property type="project" value="TreeGrafter"/>
</dbReference>
<dbReference type="EMBL" id="BJWL01000004">
    <property type="protein sequence ID" value="GFY85883.1"/>
    <property type="molecule type" value="Genomic_DNA"/>
</dbReference>
<evidence type="ECO:0000313" key="5">
    <source>
        <dbReference type="Proteomes" id="UP000585474"/>
    </source>
</evidence>
<keyword evidence="5" id="KW-1185">Reference proteome</keyword>
<dbReference type="OrthoDB" id="550575at2759"/>
<dbReference type="PANTHER" id="PTHR16134:SF36">
    <property type="entry name" value="TRANSPORT INHIBITOR RESPONSE 1-LIKE PROTEIN"/>
    <property type="match status" value="1"/>
</dbReference>
<dbReference type="InterPro" id="IPR032675">
    <property type="entry name" value="LRR_dom_sf"/>
</dbReference>
<dbReference type="Gene3D" id="3.80.10.10">
    <property type="entry name" value="Ribonuclease Inhibitor"/>
    <property type="match status" value="1"/>
</dbReference>
<dbReference type="Pfam" id="PF18511">
    <property type="entry name" value="F-box_5"/>
    <property type="match status" value="1"/>
</dbReference>
<dbReference type="Proteomes" id="UP000585474">
    <property type="component" value="Unassembled WGS sequence"/>
</dbReference>
<dbReference type="SUPFAM" id="SSF52047">
    <property type="entry name" value="RNI-like"/>
    <property type="match status" value="1"/>
</dbReference>
<dbReference type="InterPro" id="IPR041101">
    <property type="entry name" value="Transp_inhibit"/>
</dbReference>
<evidence type="ECO:0000259" key="3">
    <source>
        <dbReference type="Pfam" id="PF18791"/>
    </source>
</evidence>
<proteinExistence type="predicted"/>
<sequence length="359" mass="39961">MSEDRAEMSEDGGESSSPSSAAKPRGCDVSVGGEYVSPSADQVLDNVLDNVLLFLRSRRDRNAASLVSKSWWRAEALTREELFIGNCYAVSPRIVTERFQRVRAVTLKGKPRFADFSLMPPNWGAHFAPWVAAMGDSYRALEKLCLKRMRVKDEDLELLARSFPCFKELVLVCCDGFGTSGLAMVTSKCRQLRVLDLTDDEVVDDEVDWISCFPEGETSLESLTFDSLPSDDSSSAAHTSWYGIIWPFRDRCPKVIRNQIMSPLLQLADHYYANISAEQLIPVIRHCHKLQILWVLDSICDEGLHAVAAACKDLLELRVFPVDAREDGEAHVSDVGLLAISEGSLEGPRSDAPRFVTIL</sequence>
<organism evidence="4 5">
    <name type="scientific">Actinidia rufa</name>
    <dbReference type="NCBI Taxonomy" id="165716"/>
    <lineage>
        <taxon>Eukaryota</taxon>
        <taxon>Viridiplantae</taxon>
        <taxon>Streptophyta</taxon>
        <taxon>Embryophyta</taxon>
        <taxon>Tracheophyta</taxon>
        <taxon>Spermatophyta</taxon>
        <taxon>Magnoliopsida</taxon>
        <taxon>eudicotyledons</taxon>
        <taxon>Gunneridae</taxon>
        <taxon>Pentapetalae</taxon>
        <taxon>asterids</taxon>
        <taxon>Ericales</taxon>
        <taxon>Actinidiaceae</taxon>
        <taxon>Actinidia</taxon>
    </lineage>
</organism>
<dbReference type="PANTHER" id="PTHR16134">
    <property type="entry name" value="F-BOX/TPR REPEAT PROTEIN POF3"/>
    <property type="match status" value="1"/>
</dbReference>
<reference evidence="4 5" key="1">
    <citation type="submission" date="2019-07" db="EMBL/GenBank/DDBJ databases">
        <title>De Novo Assembly of kiwifruit Actinidia rufa.</title>
        <authorList>
            <person name="Sugita-Konishi S."/>
            <person name="Sato K."/>
            <person name="Mori E."/>
            <person name="Abe Y."/>
            <person name="Kisaki G."/>
            <person name="Hamano K."/>
            <person name="Suezawa K."/>
            <person name="Otani M."/>
            <person name="Fukuda T."/>
            <person name="Manabe T."/>
            <person name="Gomi K."/>
            <person name="Tabuchi M."/>
            <person name="Akimitsu K."/>
            <person name="Kataoka I."/>
        </authorList>
    </citation>
    <scope>NUCLEOTIDE SEQUENCE [LARGE SCALE GENOMIC DNA]</scope>
    <source>
        <strain evidence="5">cv. Fuchu</strain>
    </source>
</reference>
<feature type="region of interest" description="Disordered" evidence="1">
    <location>
        <begin position="1"/>
        <end position="26"/>
    </location>
</feature>
<evidence type="ECO:0000256" key="1">
    <source>
        <dbReference type="SAM" id="MobiDB-lite"/>
    </source>
</evidence>
<evidence type="ECO:0000259" key="2">
    <source>
        <dbReference type="Pfam" id="PF18511"/>
    </source>
</evidence>
<dbReference type="Pfam" id="PF18791">
    <property type="entry name" value="Transp_inhibit"/>
    <property type="match status" value="1"/>
</dbReference>
<protein>
    <submittedName>
        <fullName evidence="4">Auxin F-box protein 5</fullName>
    </submittedName>
</protein>
<feature type="domain" description="Transport inhibitor response 1" evidence="3">
    <location>
        <begin position="100"/>
        <end position="146"/>
    </location>
</feature>
<dbReference type="GO" id="GO:0019005">
    <property type="term" value="C:SCF ubiquitin ligase complex"/>
    <property type="evidence" value="ECO:0007669"/>
    <property type="project" value="TreeGrafter"/>
</dbReference>
<evidence type="ECO:0000313" key="4">
    <source>
        <dbReference type="EMBL" id="GFY85883.1"/>
    </source>
</evidence>
<dbReference type="AlphaFoldDB" id="A0A7J0EHC1"/>
<dbReference type="CDD" id="cd22159">
    <property type="entry name" value="F-box_AtTIR1-like"/>
    <property type="match status" value="1"/>
</dbReference>
<accession>A0A7J0EHC1</accession>
<dbReference type="InterPro" id="IPR041567">
    <property type="entry name" value="COI1_F-box"/>
</dbReference>
<gene>
    <name evidence="4" type="ORF">Acr_04g0006210</name>
</gene>
<dbReference type="Gene3D" id="1.20.1280.50">
    <property type="match status" value="1"/>
</dbReference>
<name>A0A7J0EHC1_9ERIC</name>
<comment type="caution">
    <text evidence="4">The sequence shown here is derived from an EMBL/GenBank/DDBJ whole genome shotgun (WGS) entry which is preliminary data.</text>
</comment>